<keyword evidence="7" id="KW-0325">Glycoprotein</keyword>
<feature type="repeat" description="CSPG" evidence="8">
    <location>
        <begin position="1366"/>
        <end position="1458"/>
    </location>
</feature>
<dbReference type="Pfam" id="PF16184">
    <property type="entry name" value="Cadherin_3"/>
    <property type="match status" value="12"/>
</dbReference>
<organism evidence="13 14">
    <name type="scientific">Channa striata</name>
    <name type="common">Snakehead murrel</name>
    <name type="synonym">Ophicephalus striatus</name>
    <dbReference type="NCBI Taxonomy" id="64152"/>
    <lineage>
        <taxon>Eukaryota</taxon>
        <taxon>Metazoa</taxon>
        <taxon>Chordata</taxon>
        <taxon>Craniata</taxon>
        <taxon>Vertebrata</taxon>
        <taxon>Euteleostomi</taxon>
        <taxon>Actinopterygii</taxon>
        <taxon>Neopterygii</taxon>
        <taxon>Teleostei</taxon>
        <taxon>Neoteleostei</taxon>
        <taxon>Acanthomorphata</taxon>
        <taxon>Anabantaria</taxon>
        <taxon>Anabantiformes</taxon>
        <taxon>Channoidei</taxon>
        <taxon>Channidae</taxon>
        <taxon>Channa</taxon>
    </lineage>
</organism>
<dbReference type="PANTHER" id="PTHR45739">
    <property type="entry name" value="MATRIX PROTEIN, PUTATIVE-RELATED"/>
    <property type="match status" value="1"/>
</dbReference>
<feature type="repeat" description="CSPG" evidence="8">
    <location>
        <begin position="401"/>
        <end position="489"/>
    </location>
</feature>
<comment type="caution">
    <text evidence="13">The sequence shown here is derived from an EMBL/GenBank/DDBJ whole genome shotgun (WGS) entry which is preliminary data.</text>
</comment>
<keyword evidence="2" id="KW-0479">Metal-binding</keyword>
<feature type="compositionally biased region" description="Polar residues" evidence="9">
    <location>
        <begin position="3107"/>
        <end position="3128"/>
    </location>
</feature>
<feature type="repeat" description="CSPG" evidence="8">
    <location>
        <begin position="1135"/>
        <end position="1228"/>
    </location>
</feature>
<evidence type="ECO:0000256" key="2">
    <source>
        <dbReference type="ARBA" id="ARBA00022723"/>
    </source>
</evidence>
<evidence type="ECO:0000256" key="10">
    <source>
        <dbReference type="SAM" id="Phobius"/>
    </source>
</evidence>
<dbReference type="GO" id="GO:0016020">
    <property type="term" value="C:membrane"/>
    <property type="evidence" value="ECO:0007669"/>
    <property type="project" value="InterPro"/>
</dbReference>
<dbReference type="FunFam" id="2.60.40.2030:FF:000011">
    <property type="entry name" value="Fras1-related extracellular matrix protein 2"/>
    <property type="match status" value="1"/>
</dbReference>
<sequence length="3128" mass="348266">MAGITRPRLHDTGAALFLLAVLLTGDAAAQVFDSYGLSYALRSELSEDTILVANNGVRVPFGRSVFLDPVNNLVTQVLPGDRCSVTVLDNDPLSQRPGHLSPKKFPCEFGPNDVKYSHFGSRSPPRDRVRLQLRYDTQTDTIVIPFMMEVEVVFTQLEVLTKNMPLTVEKLLGESNPIDRKILEFTYDRSTQQCKTASPSSSNVLPRYGKLVDEDRLGTMVDCDDFIKMNIRYQHTFALKSPNRDYIPMLVELHDKEGNLLKQEFFQILVRIKEGEENTAPKPSFVAMMMMEVDQFVMTAITMDMLAAEDAESNPDELIFNITSPLSFEEGYIVSTDDRNLPITSFYQGDLKDFKIAYKPPAVDSETERIFQIEFEVVDTEGAVSDTFAFMIVVKPMNTLAPVVTRNTGQLLYEGQSRPLSSSQNLEISDEDNLERVKITVINGLRHGELTVLGSRRKFFTPADLDAGVVIYQHDGSDTYSDNIIFRMTDGANEVEFLFPITVVPTDDEPPIINANTGLVLFKNQMMPISSLMLSAADIDSEDSTIKFTMQPPFSAVGQVLLRQSEAPEDPSTWKFNTDDEMYEKIVSEWLQQDIVDGKLFYKHIGPHSTSTVMDQFVFRVQDDNDPPNQLDESSFDIKILPVDDLPPELYPGTSLQMTVHEYQLTYFRKKFLRYTDLDSEDRDLKYTIIRPPTDTDENNPVVLGGLVLTEKPNTEVTTFTQAQINHHKIAYKPPDLELGITTHALQFRFTVEDVSGNSVEGVFSILLKPVDNTPPQITNSGFTVLERGTHVITSAELYTSDADTDSTQIAFTLTQPPRHGQILFTFTAMKGGDTFRLEDIDNSRISYIHNGDESTFDAIQIDVSDGIHVVPITIKINVKPVDDETPTISLPAGTIGSYIDVLENGATEITTNVIQGRDEDTDDLRLTFIVEDPPSLGEILVKGVPSGTFTQADIINGLVVYAHTSGEIGFTTKEDYFNLTLTDMSDEWTVGGNKITGVRVHVTILPLDSQAPEIFVGPQFSVVEGEKNVIQILHISADDIDTPDDDLLCTIIVQPTSGYVENISPAPGSEKSRSGTAISAFTIKDIRQDHIYYVQSIHKEVEPVEDRFTFRCSDGINFSERHFFPISIIPSNDEKPDIYMREFVVMEGMNIVIDTPILNGADADIPSDHLTFIISRPPKHGFILNQLSTGTVPVSNFTLDQIREASSIVYEHDDSETTEDSFDIILTDGKFSVKKTVIVMIIPVDDETPRMAINDGLEIEIGDVKIINSNVLKATDLDSEDSMLTYIIRHGPRQGYLERTTPSGTLENITVGMNFTQNEVDQGVIVYIHNGQEGIRDLIKFDVTDGINPLIDRYFYVTVGGIDVVFPDVVSKGVSLKEGGRVTLTTDLLSTSDLNSPDEHLVFTITRAPMRGHLECTDTPGVPISSFTQLQLAGNKVYYIHTADDEMKMDSFEFEVTDGYNPVFRTFRISITDVDNKKPVVTVHGLVVTEGENKLITPFELTAEDRDTVDRLLKFTITQIPVHGRLLFNNTRPVTSFTKQDLNENMISYKHDGTESAEDSFSFTVTDGTHTDFYVFPDTVFETRKPQIMKITVLPVDNGVPQILVNKGAPNLRVLESGHLGFVITSKSLKAEDRDSIQDSVTFRITLGPEHGYLINLAKGNASITTFTQAEIDEMNICYVLGDGDNATNDIFYFSIEDIGRDHFLRLGPCETFGIVRRQQTEEPAVPSQLGLDLLEKEHYVVDEDVKFLEVVLKRRGYLGETSFVSIGTKDGTAVKTKDFQGKSQKQVQFNPGQTTATWKVRILSDSEYEVSETFQIVLSEPVMAALEFPQVASVEILDPDDESTVFIPSAVYNIEEDVGELLIPVRRSGDVSQELMVICYTQQVSATGTVPTTVLSYSDYISRPEDHHSILRFDKGEVEKSCRVVIIDDSLYEDEESFNITLSMPMGGRLGSEFPAARITIIPDMDDAPVFYFGNTDYHVDESDGFVEVQVWRTGTDLSKGGTVTARSKKTEPVSAEAGVDYVGISRNLDFAPGVTMQTFRVTILDDLGQPVLEGPERFELVLRMPMNGILGEPSKATILINDSLSDLPKVQFRDAVYVGNENSGQISATVYRSGDIRYKSTVRCYSRQGTAQVMMDFVERPNTDVSIITFFPGEIEKMCVLVLVDDTEHEEEEELRLVLGSPKSDSPFGASIGIQNETLIKIKDDADKAIIKFGETKFSVNEPKENGQVSVVKIPVLRVGDTSKVSVVRVHTKDGSATSGEDYHPISEEIVFKEGDTEHYVEVEVLYDGVREMREAFTVHLKPDENMVAETKMSKAIIYIEETNTMADATFPSVPRVVSLLHYDDIDRTRDSLPVAGYPVVCVTACNPKYPDYDKTGSICVSENINNTLTRYRWLVSAPTGPDGVTSPMREVDFDTFFTSSKLITLDSVYFQAGSRVQCAARAVNSNGDEGLELSSPVVSISTDKGMCQPRVAGTVGAEPFSAKLRYIGAEDVDHPNLIKLTVTMPHIDGMLPVVSTRPLSNFELTLSPDGTRVGHHRCSNLLDYTEVKTHHGFLTEATKNPEVIGETSPYQYSSSLRGSSTLRFYRNLNLEACLWEFTSYYDMSELLSDCGGTIGTDGQVLNLVQSYVTLRVPLHVSYVFHSPVGAGGWQHFDLQSELRLTFVYDTAILWRDGIGSPPESELQGALYPTSMRINGHGRLVVNFRTEARFRGLFVFGHPASPITSMVMCPDHPGLTFNLSLVRNEPTYNQPIQQWTFISDFAVRDYSGMYTVKLVPCTSPPNLEYTIPPVCSPREPLTFDLDIRFQQVSDPVAAEFSLNTQMILLSKQTLWLSDGSMGFEHESDTAFSQGDTVYGRVMVDPVQNLGDSFICSIEKVFLCTGADGYIPKYNPSNFEFGCLADAPSLLYRFKIIDKAQPETQARSFGNVAFNALLAVDDPGALALVRQPGSDGFRMDSSALFQVSTGREWYIHTIYTVRSRDNANRGIGKRSLEYHVLSQHTKSQHRPKRSASDLPDAIEDIGVNNNRGTNILHIMLDRSSQQRTSPEREIFTKGVIPRELNQKDNGDGRLVLLVGVFVGLLLTVLLVMVVVLVVRSKREKKDVPKNSSSAEPMMTQGLSNSDSSEV</sequence>
<dbReference type="InterPro" id="IPR003644">
    <property type="entry name" value="Calx_beta"/>
</dbReference>
<dbReference type="PANTHER" id="PTHR45739:SF4">
    <property type="entry name" value="FRAS1-RELATED EXTRACELLULAR MATRIX PROTEIN 2"/>
    <property type="match status" value="1"/>
</dbReference>
<evidence type="ECO:0000313" key="14">
    <source>
        <dbReference type="Proteomes" id="UP001187415"/>
    </source>
</evidence>
<feature type="region of interest" description="Disordered" evidence="9">
    <location>
        <begin position="3102"/>
        <end position="3128"/>
    </location>
</feature>
<proteinExistence type="inferred from homology"/>
<keyword evidence="10" id="KW-0472">Membrane</keyword>
<evidence type="ECO:0000256" key="7">
    <source>
        <dbReference type="ARBA" id="ARBA00023180"/>
    </source>
</evidence>
<dbReference type="GO" id="GO:0046872">
    <property type="term" value="F:metal ion binding"/>
    <property type="evidence" value="ECO:0007669"/>
    <property type="project" value="UniProtKB-KW"/>
</dbReference>
<dbReference type="Pfam" id="PF19309">
    <property type="entry name" value="Frem_N"/>
    <property type="match status" value="1"/>
</dbReference>
<dbReference type="InterPro" id="IPR051561">
    <property type="entry name" value="FRAS1_ECM"/>
</dbReference>
<dbReference type="SUPFAM" id="SSF141072">
    <property type="entry name" value="CalX-like"/>
    <property type="match status" value="5"/>
</dbReference>
<feature type="repeat" description="CSPG" evidence="8">
    <location>
        <begin position="774"/>
        <end position="865"/>
    </location>
</feature>
<keyword evidence="5" id="KW-0106">Calcium</keyword>
<feature type="domain" description="Calx-beta" evidence="12">
    <location>
        <begin position="2081"/>
        <end position="2183"/>
    </location>
</feature>
<keyword evidence="4" id="KW-0677">Repeat</keyword>
<accession>A0AA88MWD8</accession>
<keyword evidence="3 11" id="KW-0732">Signal</keyword>
<reference evidence="13" key="1">
    <citation type="submission" date="2023-07" db="EMBL/GenBank/DDBJ databases">
        <title>Chromosome-level Genome Assembly of Striped Snakehead (Channa striata).</title>
        <authorList>
            <person name="Liu H."/>
        </authorList>
    </citation>
    <scope>NUCLEOTIDE SEQUENCE</scope>
    <source>
        <strain evidence="13">Gz</strain>
        <tissue evidence="13">Muscle</tissue>
    </source>
</reference>
<feature type="repeat" description="CSPG" evidence="8">
    <location>
        <begin position="282"/>
        <end position="378"/>
    </location>
</feature>
<evidence type="ECO:0000256" key="1">
    <source>
        <dbReference type="ARBA" id="ARBA00005529"/>
    </source>
</evidence>
<feature type="repeat" description="CSPG" evidence="8">
    <location>
        <begin position="1249"/>
        <end position="1345"/>
    </location>
</feature>
<name>A0AA88MWD8_CHASR</name>
<gene>
    <name evidence="13" type="ORF">Q5P01_009732</name>
</gene>
<keyword evidence="6" id="KW-0130">Cell adhesion</keyword>
<evidence type="ECO:0000256" key="8">
    <source>
        <dbReference type="PROSITE-ProRule" id="PRU01201"/>
    </source>
</evidence>
<feature type="chain" id="PRO_5041708529" description="Calx-beta domain-containing protein" evidence="11">
    <location>
        <begin position="30"/>
        <end position="3128"/>
    </location>
</feature>
<keyword evidence="10" id="KW-1133">Transmembrane helix</keyword>
<dbReference type="EMBL" id="JAUPFM010000007">
    <property type="protein sequence ID" value="KAK2846733.1"/>
    <property type="molecule type" value="Genomic_DNA"/>
</dbReference>
<evidence type="ECO:0000256" key="5">
    <source>
        <dbReference type="ARBA" id="ARBA00022837"/>
    </source>
</evidence>
<dbReference type="InterPro" id="IPR038081">
    <property type="entry name" value="CalX-like_sf"/>
</dbReference>
<dbReference type="Proteomes" id="UP001187415">
    <property type="component" value="Unassembled WGS sequence"/>
</dbReference>
<feature type="repeat" description="CSPG" evidence="8">
    <location>
        <begin position="1012"/>
        <end position="1114"/>
    </location>
</feature>
<dbReference type="GO" id="GO:0007154">
    <property type="term" value="P:cell communication"/>
    <property type="evidence" value="ECO:0007669"/>
    <property type="project" value="InterPro"/>
</dbReference>
<feature type="domain" description="Calx-beta" evidence="12">
    <location>
        <begin position="1834"/>
        <end position="1945"/>
    </location>
</feature>
<feature type="transmembrane region" description="Helical" evidence="10">
    <location>
        <begin position="3072"/>
        <end position="3096"/>
    </location>
</feature>
<evidence type="ECO:0000256" key="4">
    <source>
        <dbReference type="ARBA" id="ARBA00022737"/>
    </source>
</evidence>
<dbReference type="GO" id="GO:0009653">
    <property type="term" value="P:anatomical structure morphogenesis"/>
    <property type="evidence" value="ECO:0007669"/>
    <property type="project" value="TreeGrafter"/>
</dbReference>
<feature type="repeat" description="CSPG" evidence="8">
    <location>
        <begin position="1601"/>
        <end position="1698"/>
    </location>
</feature>
<feature type="repeat" description="CSPG" evidence="8">
    <location>
        <begin position="891"/>
        <end position="983"/>
    </location>
</feature>
<dbReference type="GO" id="GO:0007155">
    <property type="term" value="P:cell adhesion"/>
    <property type="evidence" value="ECO:0007669"/>
    <property type="project" value="UniProtKB-KW"/>
</dbReference>
<evidence type="ECO:0000256" key="11">
    <source>
        <dbReference type="SAM" id="SignalP"/>
    </source>
</evidence>
<dbReference type="InterPro" id="IPR045658">
    <property type="entry name" value="FRAS1-rel_N"/>
</dbReference>
<feature type="domain" description="Calx-beta" evidence="12">
    <location>
        <begin position="2201"/>
        <end position="2305"/>
    </location>
</feature>
<evidence type="ECO:0000259" key="12">
    <source>
        <dbReference type="SMART" id="SM00237"/>
    </source>
</evidence>
<dbReference type="Pfam" id="PF03160">
    <property type="entry name" value="Calx-beta"/>
    <property type="match status" value="4"/>
</dbReference>
<dbReference type="SMART" id="SM00237">
    <property type="entry name" value="Calx_beta"/>
    <property type="match status" value="5"/>
</dbReference>
<feature type="repeat" description="CSPG" evidence="8">
    <location>
        <begin position="647"/>
        <end position="753"/>
    </location>
</feature>
<protein>
    <recommendedName>
        <fullName evidence="12">Calx-beta domain-containing protein</fullName>
    </recommendedName>
</protein>
<keyword evidence="14" id="KW-1185">Reference proteome</keyword>
<evidence type="ECO:0000313" key="13">
    <source>
        <dbReference type="EMBL" id="KAK2846733.1"/>
    </source>
</evidence>
<dbReference type="PROSITE" id="PS51854">
    <property type="entry name" value="CSPG"/>
    <property type="match status" value="12"/>
</dbReference>
<comment type="similarity">
    <text evidence="1">Belongs to the FRAS1 family.</text>
</comment>
<dbReference type="InterPro" id="IPR039005">
    <property type="entry name" value="CSPG_rpt"/>
</dbReference>
<evidence type="ECO:0000256" key="6">
    <source>
        <dbReference type="ARBA" id="ARBA00022889"/>
    </source>
</evidence>
<feature type="signal peptide" evidence="11">
    <location>
        <begin position="1"/>
        <end position="29"/>
    </location>
</feature>
<keyword evidence="10" id="KW-0812">Transmembrane</keyword>
<feature type="domain" description="Calx-beta" evidence="12">
    <location>
        <begin position="1722"/>
        <end position="1821"/>
    </location>
</feature>
<feature type="domain" description="Calx-beta" evidence="12">
    <location>
        <begin position="1960"/>
        <end position="2066"/>
    </location>
</feature>
<evidence type="ECO:0000256" key="3">
    <source>
        <dbReference type="ARBA" id="ARBA00022729"/>
    </source>
</evidence>
<feature type="repeat" description="CSPG" evidence="8">
    <location>
        <begin position="510"/>
        <end position="622"/>
    </location>
</feature>
<dbReference type="Gene3D" id="2.60.40.2030">
    <property type="match status" value="5"/>
</dbReference>
<feature type="repeat" description="CSPG" evidence="8">
    <location>
        <begin position="1478"/>
        <end position="1567"/>
    </location>
</feature>
<evidence type="ECO:0000256" key="9">
    <source>
        <dbReference type="SAM" id="MobiDB-lite"/>
    </source>
</evidence>